<comment type="caution">
    <text evidence="1">The sequence shown here is derived from an EMBL/GenBank/DDBJ whole genome shotgun (WGS) entry which is preliminary data.</text>
</comment>
<dbReference type="EMBL" id="BLAY01000050">
    <property type="protein sequence ID" value="GET38697.1"/>
    <property type="molecule type" value="Genomic_DNA"/>
</dbReference>
<accession>A0AAV3XGU1</accession>
<evidence type="ECO:0000313" key="1">
    <source>
        <dbReference type="EMBL" id="GET38697.1"/>
    </source>
</evidence>
<protein>
    <submittedName>
        <fullName evidence="1">Uncharacterized protein</fullName>
    </submittedName>
</protein>
<dbReference type="AlphaFoldDB" id="A0AAV3XGU1"/>
<name>A0AAV3XGU1_9CYAN</name>
<reference evidence="1" key="1">
    <citation type="submission" date="2019-10" db="EMBL/GenBank/DDBJ databases">
        <title>Draft genome sequece of Microseira wollei NIES-4236.</title>
        <authorList>
            <person name="Yamaguchi H."/>
            <person name="Suzuki S."/>
            <person name="Kawachi M."/>
        </authorList>
    </citation>
    <scope>NUCLEOTIDE SEQUENCE</scope>
    <source>
        <strain evidence="1">NIES-4236</strain>
    </source>
</reference>
<organism evidence="1 2">
    <name type="scientific">Microseira wollei NIES-4236</name>
    <dbReference type="NCBI Taxonomy" id="2530354"/>
    <lineage>
        <taxon>Bacteria</taxon>
        <taxon>Bacillati</taxon>
        <taxon>Cyanobacteriota</taxon>
        <taxon>Cyanophyceae</taxon>
        <taxon>Oscillatoriophycideae</taxon>
        <taxon>Aerosakkonematales</taxon>
        <taxon>Aerosakkonemataceae</taxon>
        <taxon>Microseira</taxon>
    </lineage>
</organism>
<dbReference type="RefSeq" id="WP_226582804.1">
    <property type="nucleotide sequence ID" value="NZ_BLAY01000050.1"/>
</dbReference>
<sequence>MASSTVHQLFEFGYKDATRGNQPQSNAIQYLQGYAAGSVAADQVLVARLDRIRQIKASLVWH</sequence>
<proteinExistence type="predicted"/>
<dbReference type="Proteomes" id="UP001050975">
    <property type="component" value="Unassembled WGS sequence"/>
</dbReference>
<evidence type="ECO:0000313" key="2">
    <source>
        <dbReference type="Proteomes" id="UP001050975"/>
    </source>
</evidence>
<keyword evidence="2" id="KW-1185">Reference proteome</keyword>
<gene>
    <name evidence="1" type="ORF">MiSe_34560</name>
</gene>